<protein>
    <submittedName>
        <fullName evidence="2">Uncharacterized protein</fullName>
    </submittedName>
</protein>
<name>A0A4U0TV50_9PEZI</name>
<feature type="region of interest" description="Disordered" evidence="1">
    <location>
        <begin position="272"/>
        <end position="300"/>
    </location>
</feature>
<organism evidence="2 3">
    <name type="scientific">Salinomyces thailandicus</name>
    <dbReference type="NCBI Taxonomy" id="706561"/>
    <lineage>
        <taxon>Eukaryota</taxon>
        <taxon>Fungi</taxon>
        <taxon>Dikarya</taxon>
        <taxon>Ascomycota</taxon>
        <taxon>Pezizomycotina</taxon>
        <taxon>Dothideomycetes</taxon>
        <taxon>Dothideomycetidae</taxon>
        <taxon>Mycosphaerellales</taxon>
        <taxon>Teratosphaeriaceae</taxon>
        <taxon>Salinomyces</taxon>
    </lineage>
</organism>
<accession>A0A4U0TV50</accession>
<feature type="region of interest" description="Disordered" evidence="1">
    <location>
        <begin position="228"/>
        <end position="255"/>
    </location>
</feature>
<dbReference type="EMBL" id="NAJL01000030">
    <property type="protein sequence ID" value="TKA26097.1"/>
    <property type="molecule type" value="Genomic_DNA"/>
</dbReference>
<evidence type="ECO:0000313" key="2">
    <source>
        <dbReference type="EMBL" id="TKA26097.1"/>
    </source>
</evidence>
<dbReference type="Proteomes" id="UP000308549">
    <property type="component" value="Unassembled WGS sequence"/>
</dbReference>
<feature type="compositionally biased region" description="Basic and acidic residues" evidence="1">
    <location>
        <begin position="290"/>
        <end position="300"/>
    </location>
</feature>
<comment type="caution">
    <text evidence="2">The sequence shown here is derived from an EMBL/GenBank/DDBJ whole genome shotgun (WGS) entry which is preliminary data.</text>
</comment>
<feature type="compositionally biased region" description="Basic and acidic residues" evidence="1">
    <location>
        <begin position="71"/>
        <end position="81"/>
    </location>
</feature>
<evidence type="ECO:0000256" key="1">
    <source>
        <dbReference type="SAM" id="MobiDB-lite"/>
    </source>
</evidence>
<reference evidence="2 3" key="1">
    <citation type="submission" date="2017-03" db="EMBL/GenBank/DDBJ databases">
        <title>Genomes of endolithic fungi from Antarctica.</title>
        <authorList>
            <person name="Coleine C."/>
            <person name="Masonjones S."/>
            <person name="Stajich J.E."/>
        </authorList>
    </citation>
    <scope>NUCLEOTIDE SEQUENCE [LARGE SCALE GENOMIC DNA]</scope>
    <source>
        <strain evidence="2 3">CCFEE 6315</strain>
    </source>
</reference>
<feature type="region of interest" description="Disordered" evidence="1">
    <location>
        <begin position="171"/>
        <end position="200"/>
    </location>
</feature>
<feature type="region of interest" description="Disordered" evidence="1">
    <location>
        <begin position="71"/>
        <end position="107"/>
    </location>
</feature>
<keyword evidence="3" id="KW-1185">Reference proteome</keyword>
<dbReference type="AlphaFoldDB" id="A0A4U0TV50"/>
<proteinExistence type="predicted"/>
<evidence type="ECO:0000313" key="3">
    <source>
        <dbReference type="Proteomes" id="UP000308549"/>
    </source>
</evidence>
<dbReference type="GO" id="GO:0003824">
    <property type="term" value="F:catalytic activity"/>
    <property type="evidence" value="ECO:0007669"/>
    <property type="project" value="InterPro"/>
</dbReference>
<dbReference type="SUPFAM" id="SSF53927">
    <property type="entry name" value="Cytidine deaminase-like"/>
    <property type="match status" value="1"/>
</dbReference>
<dbReference type="GO" id="GO:0006139">
    <property type="term" value="P:nucleobase-containing compound metabolic process"/>
    <property type="evidence" value="ECO:0007669"/>
    <property type="project" value="UniProtKB-ARBA"/>
</dbReference>
<feature type="region of interest" description="Disordered" evidence="1">
    <location>
        <begin position="313"/>
        <end position="362"/>
    </location>
</feature>
<dbReference type="Gene3D" id="3.40.140.10">
    <property type="entry name" value="Cytidine Deaminase, domain 2"/>
    <property type="match status" value="1"/>
</dbReference>
<dbReference type="InterPro" id="IPR016193">
    <property type="entry name" value="Cytidine_deaminase-like"/>
</dbReference>
<dbReference type="OrthoDB" id="9972196at2759"/>
<sequence>MKTDNYLNLCLEQAAKSPLHYRHGCVIVRGGKVIGQGFNDYRPGFNGGALKHGRIGNSALDGPALAELKEKTKQQKGKQKDLQQQPNSSKTFTPFEGHGGGHQANSPLSMHSEMMAIHSALAAASTLSSTAFACEKPCFKLPRGDKRKARLRAEVLKRYVDAICETAAASVSAPSAGTGKVQVSHSGFHQGNKRKEDYHNNNSEEQALRQRQQVGRVQHVLKGCRRAFHVPQSGEKHHHHQKRKEKEEGQNRNPQKYQGQYEYEYQQDRFGQQIQQHGRQRRSAASRRNGSHDDDLRGHDSMVHDMMTTMSREACASAQGHGKREKDYKRSGKMRTETNAEPPQPEPMLLPKGQTRPSTTDRKKHLGLMGADLYVARLGWCKPTAKAVRVPTTRQAPASTSPAVVNPRAVAESDGGVTLSSSMTSLPSTSCVAAGSLHDELLNRDPSPPRTPVVAETLDPNVVRASRPCYRCISYMHSVGIKRVFWTTDDGQWEGSKVRDLVSALDNSMESIAGGGDGGPTGNGVFVTKHEVLMLKRLMGENGG</sequence>
<gene>
    <name evidence="2" type="ORF">B0A50_04593</name>
</gene>
<feature type="compositionally biased region" description="Basic and acidic residues" evidence="1">
    <location>
        <begin position="322"/>
        <end position="338"/>
    </location>
</feature>